<proteinExistence type="predicted"/>
<reference evidence="2" key="1">
    <citation type="submission" date="2018-05" db="EMBL/GenBank/DDBJ databases">
        <authorList>
            <person name="Lanie J.A."/>
            <person name="Ng W.-L."/>
            <person name="Kazmierczak K.M."/>
            <person name="Andrzejewski T.M."/>
            <person name="Davidsen T.M."/>
            <person name="Wayne K.J."/>
            <person name="Tettelin H."/>
            <person name="Glass J.I."/>
            <person name="Rusch D."/>
            <person name="Podicherti R."/>
            <person name="Tsui H.-C.T."/>
            <person name="Winkler M.E."/>
        </authorList>
    </citation>
    <scope>NUCLEOTIDE SEQUENCE</scope>
    <source>
        <strain evidence="2">ZC4RG45</strain>
    </source>
</reference>
<dbReference type="EMBL" id="QGUI01000809">
    <property type="protein sequence ID" value="PZM90898.1"/>
    <property type="molecule type" value="Genomic_DNA"/>
</dbReference>
<organism evidence="2">
    <name type="scientific">Thermocrispum agreste</name>
    <dbReference type="NCBI Taxonomy" id="37925"/>
    <lineage>
        <taxon>Bacteria</taxon>
        <taxon>Bacillati</taxon>
        <taxon>Actinomycetota</taxon>
        <taxon>Actinomycetes</taxon>
        <taxon>Pseudonocardiales</taxon>
        <taxon>Pseudonocardiaceae</taxon>
        <taxon>Thermocrispum</taxon>
    </lineage>
</organism>
<protein>
    <recommendedName>
        <fullName evidence="3">CopG family transcriptional regulator</fullName>
    </recommendedName>
</protein>
<evidence type="ECO:0008006" key="3">
    <source>
        <dbReference type="Google" id="ProtNLM"/>
    </source>
</evidence>
<name>A0A2W4IXV7_9PSEU</name>
<gene>
    <name evidence="2" type="ORF">DIU77_17345</name>
</gene>
<dbReference type="AlphaFoldDB" id="A0A2W4IXV7"/>
<evidence type="ECO:0000256" key="1">
    <source>
        <dbReference type="SAM" id="MobiDB-lite"/>
    </source>
</evidence>
<comment type="caution">
    <text evidence="2">The sequence shown here is derived from an EMBL/GenBank/DDBJ whole genome shotgun (WGS) entry which is preliminary data.</text>
</comment>
<feature type="region of interest" description="Disordered" evidence="1">
    <location>
        <begin position="46"/>
        <end position="81"/>
    </location>
</feature>
<evidence type="ECO:0000313" key="2">
    <source>
        <dbReference type="EMBL" id="PZM90898.1"/>
    </source>
</evidence>
<feature type="compositionally biased region" description="Acidic residues" evidence="1">
    <location>
        <begin position="59"/>
        <end position="75"/>
    </location>
</feature>
<accession>A0A2W4IXV7</accession>
<sequence length="81" mass="8758">MLKRTRWTTLTVDADALELAERVAKVHGISLSALASRAIRNEALRLGAPPRPRGSEQDALYDEAELIAMEQEEGGGEGRAA</sequence>